<dbReference type="EMBL" id="ADVL01000748">
    <property type="protein sequence ID" value="EFH09694.1"/>
    <property type="molecule type" value="Genomic_DNA"/>
</dbReference>
<evidence type="ECO:0000256" key="1">
    <source>
        <dbReference type="SAM" id="MobiDB-lite"/>
    </source>
</evidence>
<evidence type="ECO:0000313" key="6">
    <source>
        <dbReference type="Proteomes" id="UP000005324"/>
    </source>
</evidence>
<dbReference type="HOGENOM" id="CLU_015045_2_0_5"/>
<comment type="caution">
    <text evidence="5">The sequence shown here is derived from an EMBL/GenBank/DDBJ whole genome shotgun (WGS) entry which is preliminary data.</text>
</comment>
<dbReference type="Pfam" id="PF20990">
    <property type="entry name" value="DUF2207_C"/>
    <property type="match status" value="1"/>
</dbReference>
<feature type="transmembrane region" description="Helical" evidence="2">
    <location>
        <begin position="421"/>
        <end position="439"/>
    </location>
</feature>
<dbReference type="InterPro" id="IPR018702">
    <property type="entry name" value="DUF2207"/>
</dbReference>
<keyword evidence="2" id="KW-0812">Transmembrane</keyword>
<keyword evidence="2" id="KW-1133">Transmembrane helix</keyword>
<evidence type="ECO:0000313" key="5">
    <source>
        <dbReference type="EMBL" id="EFH09694.1"/>
    </source>
</evidence>
<evidence type="ECO:0000259" key="4">
    <source>
        <dbReference type="Pfam" id="PF20990"/>
    </source>
</evidence>
<sequence>MLCPRSLSEVAARLLGALLLALLLLARPAAAQERILAFDADITVQADGSFLVTETIRVRAEGDRIRFGIFRDVPILQQDGWRTRRVGFELRSATRDGAPEAVRQVEGDRALRLYLGREGRRVATGEHVYALTYVTDRQLRRFDTQDEVYWNATGTEWLFPIDRATATVRLPPGAEIRDLAAFTGAFGATGGDARFRRLDGHVARFETTRPLAAREGLTIAVAFAKGAIAAPSDRQRRDWFWRDHGPTLRGAGIAAALAAFLAGLWLLWGRDPKPGVIVPRWEPPAGLSAALVRLAWNRHTDLDGLMSLVLVEMAARGLIELDPSGAAPRLSAGATRPGPDLPAEQRLVLDAIQAAGGTLTIERAQGQAVRRLEQGVATALRQQHRALGLRRRAWPQVLAGLAATVAAVLGIALPLPEPLKLSLLILAPLLMLALLPLLGGRGGVLMKLFWLVMLSPFLALLGHAVLRSGDPGLLGVMLAVALLARIALPRLGGPTPRGRQLLDEIEGLAGYIRVAEAERLRIAGAPDMSQPHFERILPYAMALDLEAVWVRHFQDWLARAQPEAATQPREWRGRRLAGFYGTPRAGGRPPSLQSQLAS</sequence>
<feature type="non-terminal residue" evidence="5">
    <location>
        <position position="598"/>
    </location>
</feature>
<keyword evidence="6" id="KW-1185">Reference proteome</keyword>
<dbReference type="AlphaFoldDB" id="D5RSL4"/>
<dbReference type="Pfam" id="PF09972">
    <property type="entry name" value="DUF2207"/>
    <property type="match status" value="1"/>
</dbReference>
<proteinExistence type="predicted"/>
<feature type="transmembrane region" description="Helical" evidence="2">
    <location>
        <begin position="472"/>
        <end position="488"/>
    </location>
</feature>
<feature type="transmembrane region" description="Helical" evidence="2">
    <location>
        <begin position="448"/>
        <end position="466"/>
    </location>
</feature>
<feature type="domain" description="DUF2207" evidence="3">
    <location>
        <begin position="34"/>
        <end position="223"/>
    </location>
</feature>
<feature type="domain" description="Predicted membrane protein YciQ-like C-terminal" evidence="4">
    <location>
        <begin position="281"/>
        <end position="553"/>
    </location>
</feature>
<feature type="region of interest" description="Disordered" evidence="1">
    <location>
        <begin position="578"/>
        <end position="598"/>
    </location>
</feature>
<evidence type="ECO:0008006" key="7">
    <source>
        <dbReference type="Google" id="ProtNLM"/>
    </source>
</evidence>
<gene>
    <name evidence="5" type="ORF">HMPREF0731_4076</name>
</gene>
<feature type="transmembrane region" description="Helical" evidence="2">
    <location>
        <begin position="250"/>
        <end position="268"/>
    </location>
</feature>
<feature type="transmembrane region" description="Helical" evidence="2">
    <location>
        <begin position="393"/>
        <end position="415"/>
    </location>
</feature>
<reference evidence="5 6" key="1">
    <citation type="submission" date="2010-04" db="EMBL/GenBank/DDBJ databases">
        <authorList>
            <person name="Qin X."/>
            <person name="Bachman B."/>
            <person name="Battles P."/>
            <person name="Bell A."/>
            <person name="Bess C."/>
            <person name="Bickham C."/>
            <person name="Chaboub L."/>
            <person name="Chen D."/>
            <person name="Coyle M."/>
            <person name="Deiros D.R."/>
            <person name="Dinh H."/>
            <person name="Forbes L."/>
            <person name="Fowler G."/>
            <person name="Francisco L."/>
            <person name="Fu Q."/>
            <person name="Gubbala S."/>
            <person name="Hale W."/>
            <person name="Han Y."/>
            <person name="Hemphill L."/>
            <person name="Highlander S.K."/>
            <person name="Hirani K."/>
            <person name="Hogues M."/>
            <person name="Jackson L."/>
            <person name="Jakkamsetti A."/>
            <person name="Javaid M."/>
            <person name="Jiang H."/>
            <person name="Korchina V."/>
            <person name="Kovar C."/>
            <person name="Lara F."/>
            <person name="Lee S."/>
            <person name="Mata R."/>
            <person name="Mathew T."/>
            <person name="Moen C."/>
            <person name="Morales K."/>
            <person name="Munidasa M."/>
            <person name="Nazareth L."/>
            <person name="Ngo R."/>
            <person name="Nguyen L."/>
            <person name="Okwuonu G."/>
            <person name="Ongeri F."/>
            <person name="Patil S."/>
            <person name="Petrosino J."/>
            <person name="Pham C."/>
            <person name="Pham P."/>
            <person name="Pu L.-L."/>
            <person name="Puazo M."/>
            <person name="Raj R."/>
            <person name="Reid J."/>
            <person name="Rouhana J."/>
            <person name="Saada N."/>
            <person name="Shang Y."/>
            <person name="Simmons D."/>
            <person name="Thornton R."/>
            <person name="Warren J."/>
            <person name="Weissenberger G."/>
            <person name="Zhang J."/>
            <person name="Zhang L."/>
            <person name="Zhou C."/>
            <person name="Zhu D."/>
            <person name="Muzny D."/>
            <person name="Worley K."/>
            <person name="Gibbs R."/>
        </authorList>
    </citation>
    <scope>NUCLEOTIDE SEQUENCE [LARGE SCALE GENOMIC DNA]</scope>
    <source>
        <strain evidence="5 6">ATCC 49957</strain>
    </source>
</reference>
<name>D5RSL4_9PROT</name>
<organism evidence="5 6">
    <name type="scientific">Pseudoroseomonas cervicalis ATCC 49957</name>
    <dbReference type="NCBI Taxonomy" id="525371"/>
    <lineage>
        <taxon>Bacteria</taxon>
        <taxon>Pseudomonadati</taxon>
        <taxon>Pseudomonadota</taxon>
        <taxon>Alphaproteobacteria</taxon>
        <taxon>Acetobacterales</taxon>
        <taxon>Roseomonadaceae</taxon>
        <taxon>Roseomonas</taxon>
    </lineage>
</organism>
<dbReference type="Proteomes" id="UP000005324">
    <property type="component" value="Unassembled WGS sequence"/>
</dbReference>
<protein>
    <recommendedName>
        <fullName evidence="7">DUF2207 domain-containing protein</fullName>
    </recommendedName>
</protein>
<accession>D5RSL4</accession>
<dbReference type="InterPro" id="IPR048389">
    <property type="entry name" value="YciQ-like_C"/>
</dbReference>
<evidence type="ECO:0000259" key="3">
    <source>
        <dbReference type="Pfam" id="PF09972"/>
    </source>
</evidence>
<keyword evidence="2" id="KW-0472">Membrane</keyword>
<evidence type="ECO:0000256" key="2">
    <source>
        <dbReference type="SAM" id="Phobius"/>
    </source>
</evidence>